<evidence type="ECO:0000256" key="1">
    <source>
        <dbReference type="SAM" id="MobiDB-lite"/>
    </source>
</evidence>
<dbReference type="AlphaFoldDB" id="A0ABD1YSX2"/>
<sequence length="144" mass="15700">MQWTGVSRSRHVASVERCNCEVGIERRSPKACLSWEPSTTGFSFGSLGRSDLRVVVFQIDRWVRISGGQVLSFSQQKAGELLDPGFRTAAALAGWDDEALMLAALNQSPAISAGSPNATNNGADFEVLPESPACRDRNRDKRMN</sequence>
<protein>
    <submittedName>
        <fullName evidence="2">Uncharacterized protein</fullName>
    </submittedName>
</protein>
<dbReference type="Proteomes" id="UP001605036">
    <property type="component" value="Unassembled WGS sequence"/>
</dbReference>
<feature type="region of interest" description="Disordered" evidence="1">
    <location>
        <begin position="113"/>
        <end position="144"/>
    </location>
</feature>
<dbReference type="EMBL" id="JBHFFA010000003">
    <property type="protein sequence ID" value="KAL2632844.1"/>
    <property type="molecule type" value="Genomic_DNA"/>
</dbReference>
<keyword evidence="3" id="KW-1185">Reference proteome</keyword>
<comment type="caution">
    <text evidence="2">The sequence shown here is derived from an EMBL/GenBank/DDBJ whole genome shotgun (WGS) entry which is preliminary data.</text>
</comment>
<organism evidence="2 3">
    <name type="scientific">Riccia fluitans</name>
    <dbReference type="NCBI Taxonomy" id="41844"/>
    <lineage>
        <taxon>Eukaryota</taxon>
        <taxon>Viridiplantae</taxon>
        <taxon>Streptophyta</taxon>
        <taxon>Embryophyta</taxon>
        <taxon>Marchantiophyta</taxon>
        <taxon>Marchantiopsida</taxon>
        <taxon>Marchantiidae</taxon>
        <taxon>Marchantiales</taxon>
        <taxon>Ricciaceae</taxon>
        <taxon>Riccia</taxon>
    </lineage>
</organism>
<evidence type="ECO:0000313" key="3">
    <source>
        <dbReference type="Proteomes" id="UP001605036"/>
    </source>
</evidence>
<reference evidence="2 3" key="1">
    <citation type="submission" date="2024-09" db="EMBL/GenBank/DDBJ databases">
        <title>Chromosome-scale assembly of Riccia fluitans.</title>
        <authorList>
            <person name="Paukszto L."/>
            <person name="Sawicki J."/>
            <person name="Karawczyk K."/>
            <person name="Piernik-Szablinska J."/>
            <person name="Szczecinska M."/>
            <person name="Mazdziarz M."/>
        </authorList>
    </citation>
    <scope>NUCLEOTIDE SEQUENCE [LARGE SCALE GENOMIC DNA]</scope>
    <source>
        <strain evidence="2">Rf_01</strain>
        <tissue evidence="2">Aerial parts of the thallus</tissue>
    </source>
</reference>
<name>A0ABD1YSX2_9MARC</name>
<evidence type="ECO:0000313" key="2">
    <source>
        <dbReference type="EMBL" id="KAL2632844.1"/>
    </source>
</evidence>
<feature type="compositionally biased region" description="Polar residues" evidence="1">
    <location>
        <begin position="113"/>
        <end position="122"/>
    </location>
</feature>
<feature type="compositionally biased region" description="Basic and acidic residues" evidence="1">
    <location>
        <begin position="133"/>
        <end position="144"/>
    </location>
</feature>
<gene>
    <name evidence="2" type="ORF">R1flu_004323</name>
</gene>
<accession>A0ABD1YSX2</accession>
<proteinExistence type="predicted"/>